<feature type="compositionally biased region" description="Low complexity" evidence="6">
    <location>
        <begin position="446"/>
        <end position="478"/>
    </location>
</feature>
<keyword evidence="3" id="KW-0493">Microtubule</keyword>
<dbReference type="GO" id="GO:0070740">
    <property type="term" value="F:tubulin-glutamic acid ligase activity"/>
    <property type="evidence" value="ECO:0007669"/>
    <property type="project" value="TreeGrafter"/>
</dbReference>
<feature type="region of interest" description="Disordered" evidence="6">
    <location>
        <begin position="528"/>
        <end position="578"/>
    </location>
</feature>
<evidence type="ECO:0000313" key="8">
    <source>
        <dbReference type="Proteomes" id="UP000472277"/>
    </source>
</evidence>
<feature type="compositionally biased region" description="Basic and acidic residues" evidence="6">
    <location>
        <begin position="35"/>
        <end position="48"/>
    </location>
</feature>
<dbReference type="PANTHER" id="PTHR12241:SF162">
    <property type="entry name" value="TUBULIN MONOGLUTAMYLASE TTLL4"/>
    <property type="match status" value="1"/>
</dbReference>
<dbReference type="GeneID" id="115161437"/>
<reference evidence="7" key="2">
    <citation type="submission" date="2025-09" db="UniProtKB">
        <authorList>
            <consortium name="Ensembl"/>
        </authorList>
    </citation>
    <scope>IDENTIFICATION</scope>
</reference>
<dbReference type="KEGG" id="stru:115161437"/>
<feature type="region of interest" description="Disordered" evidence="6">
    <location>
        <begin position="411"/>
        <end position="514"/>
    </location>
</feature>
<dbReference type="RefSeq" id="XP_029568279.1">
    <property type="nucleotide sequence ID" value="XM_029712419.1"/>
</dbReference>
<evidence type="ECO:0000256" key="3">
    <source>
        <dbReference type="ARBA" id="ARBA00022701"/>
    </source>
</evidence>
<feature type="compositionally biased region" description="Polar residues" evidence="6">
    <location>
        <begin position="362"/>
        <end position="373"/>
    </location>
</feature>
<dbReference type="FunFam" id="3.30.470.20:FF:000009">
    <property type="entry name" value="tubulin polyglutamylase TTLL5 isoform X1"/>
    <property type="match status" value="1"/>
</dbReference>
<dbReference type="PROSITE" id="PS51221">
    <property type="entry name" value="TTL"/>
    <property type="match status" value="1"/>
</dbReference>
<dbReference type="SUPFAM" id="SSF56059">
    <property type="entry name" value="Glutathione synthetase ATP-binding domain-like"/>
    <property type="match status" value="1"/>
</dbReference>
<dbReference type="OrthoDB" id="202825at2759"/>
<dbReference type="InterPro" id="IPR004344">
    <property type="entry name" value="TTL/TTLL_fam"/>
</dbReference>
<dbReference type="PANTHER" id="PTHR12241">
    <property type="entry name" value="TUBULIN POLYGLUTAMYLASE"/>
    <property type="match status" value="1"/>
</dbReference>
<feature type="region of interest" description="Disordered" evidence="6">
    <location>
        <begin position="602"/>
        <end position="644"/>
    </location>
</feature>
<gene>
    <name evidence="7" type="primary">ttll4</name>
</gene>
<feature type="compositionally biased region" description="Basic and acidic residues" evidence="6">
    <location>
        <begin position="1315"/>
        <end position="1324"/>
    </location>
</feature>
<sequence>MASNGAEDKLNRRASCSRSSTLIIRAKSAVFHTTESHTRSFSPHEKKTLQPCASVPRTASGTPLQRAYNRSVPPAAYLANKPQLSSSAAANLANGRCQPTVLSKSTQISSADIISYRHNPGVLEPTVNGYRPSCDLDSLKLRSRILARKRALSPQLAPYPTCPCPPKAERVPDSQNNVAAQPAESITTTSMPTNQSVPWTSDKLRDNSKGFMRPTMGKVPSCPRQETTQTRDSAKPLSPQTKSASYCRRGDNGDGKTQTKFTHYPSNTVPLQDRSSHHQDVSLDQTWRLQDPHQFESLLATDMEGHSQRLGFCAAVHGALGAPHNTSTERIRKVNSEVEFTEAVRKFTESRSALTPHPRNGTVISFTTGTPGSNVDPVQMGKAMTTSPVSHIPAPAKPSVPLCLTIKNQETEPSVSPVSMETSSASGLDSNTTTAFMAPLPHAGITQTQSPTQASATASSTAGITETQSSTQASATAGSGAGITPTQSSTQASATASSTAGITETQSSTQASATASSTAGITQTQSSTQASATAGSGAGITQTQSSTQASATAGSGAGITQTQSSTQASATAGSGAGITQTQSSTQASATAGSGAGITLTQSSTQASATAGSGASSFPENTEMGSESASGSSQSQRPSVTSVTTQISAIHLTKERSVLSLQRGHSPSQSPPYLGEEQQAESPRLPSPQSVAMQEDGDRGEEDYPDDELENDCSGSDDDDDDDGEGSDCSSMKDASSTASIPVLPNITDEELKPALIPSLFPFTPPTLYFSTADQRVELLPPEQRKLLKWKMSTVTPNIVKHTIARSHFKVTKKSHDWLGCWGHHMKSPGFKAIREYQKLNHFPGSFQIGRKDRLWRNLSRMQAQFGKREFSFFPRSFVLPQDIKLLRKAWEDSGSRQKWIIKPPASARGIGIQVIHKWSQMPCKRPLLVQKYLHKPYLISGNKFDLRIYVYVTSYDPLRVYIFQDGLVRFASCKYSSSMKSLGNKFMHLTNYSVNKKNTDYQSNDSDKACQGHKWALKALWHYLGCKGVNTTLIWEKIKDIVMKTIIASDPYVNTLVKLHLRSPYSCHELFGFDIMLDENLKPWVLEVNISPSLHSNTALDVAIKGQMIRDVLNLAGFLLPQREEVLPSCSSAGSSASSLCGGTRERSRPEISTDEKVKRAFYLSQRFADQVQSCSRLKSQGTTGKFPRQEVDFFSSVLDVMTPEDVRVLAETEDELSRKGEFERVFPSHCSSRYLRFFKQPRYLNILLNQWETKYGQNRIEGVRVLRSLCQKGVHLGTTDPAHLWSKSTYVPKSDHPRQEPSRSSVVVSHRTRSQPDQEEYRFSQEVTTSSLPDLSLLGSSTSSPSLSPSLSLATESTASLPPRDEEFEG</sequence>
<feature type="compositionally biased region" description="Acidic residues" evidence="6">
    <location>
        <begin position="697"/>
        <end position="725"/>
    </location>
</feature>
<dbReference type="RefSeq" id="XP_029568280.1">
    <property type="nucleotide sequence ID" value="XM_029712420.1"/>
</dbReference>
<feature type="compositionally biased region" description="Polar residues" evidence="6">
    <location>
        <begin position="658"/>
        <end position="667"/>
    </location>
</feature>
<proteinExistence type="inferred from homology"/>
<evidence type="ECO:0000256" key="5">
    <source>
        <dbReference type="ARBA" id="ARBA00022840"/>
    </source>
</evidence>
<keyword evidence="4" id="KW-0547">Nucleotide-binding</keyword>
<dbReference type="GO" id="GO:0036064">
    <property type="term" value="C:ciliary basal body"/>
    <property type="evidence" value="ECO:0007669"/>
    <property type="project" value="TreeGrafter"/>
</dbReference>
<dbReference type="GO" id="GO:0005524">
    <property type="term" value="F:ATP binding"/>
    <property type="evidence" value="ECO:0007669"/>
    <property type="project" value="UniProtKB-KW"/>
</dbReference>
<feature type="region of interest" description="Disordered" evidence="6">
    <location>
        <begin position="656"/>
        <end position="745"/>
    </location>
</feature>
<feature type="region of interest" description="Disordered" evidence="6">
    <location>
        <begin position="183"/>
        <end position="261"/>
    </location>
</feature>
<evidence type="ECO:0000256" key="6">
    <source>
        <dbReference type="SAM" id="MobiDB-lite"/>
    </source>
</evidence>
<feature type="compositionally biased region" description="Low complexity" evidence="6">
    <location>
        <begin position="602"/>
        <end position="616"/>
    </location>
</feature>
<feature type="compositionally biased region" description="Polar residues" evidence="6">
    <location>
        <begin position="411"/>
        <end position="435"/>
    </location>
</feature>
<feature type="region of interest" description="Disordered" evidence="6">
    <location>
        <begin position="35"/>
        <end position="65"/>
    </location>
</feature>
<evidence type="ECO:0000256" key="2">
    <source>
        <dbReference type="ARBA" id="ARBA00022598"/>
    </source>
</evidence>
<feature type="compositionally biased region" description="Low complexity" evidence="6">
    <location>
        <begin position="625"/>
        <end position="644"/>
    </location>
</feature>
<name>A0A673WTM7_SALTR</name>
<keyword evidence="8" id="KW-1185">Reference proteome</keyword>
<dbReference type="GeneTree" id="ENSGT00940000157916"/>
<evidence type="ECO:0000256" key="1">
    <source>
        <dbReference type="ARBA" id="ARBA00006820"/>
    </source>
</evidence>
<protein>
    <submittedName>
        <fullName evidence="7">Tubulin tyrosine ligase-like family, member 4</fullName>
    </submittedName>
</protein>
<dbReference type="InParanoid" id="A0A673WTM7"/>
<dbReference type="GO" id="GO:0000226">
    <property type="term" value="P:microtubule cytoskeleton organization"/>
    <property type="evidence" value="ECO:0007669"/>
    <property type="project" value="TreeGrafter"/>
</dbReference>
<feature type="compositionally biased region" description="Polar residues" evidence="6">
    <location>
        <begin position="183"/>
        <end position="199"/>
    </location>
</feature>
<feature type="compositionally biased region" description="Low complexity" evidence="6">
    <location>
        <begin position="1329"/>
        <end position="1363"/>
    </location>
</feature>
<keyword evidence="5" id="KW-0067">ATP-binding</keyword>
<evidence type="ECO:0000313" key="7">
    <source>
        <dbReference type="Ensembl" id="ENSSTUP00000011982.1"/>
    </source>
</evidence>
<organism evidence="7 8">
    <name type="scientific">Salmo trutta</name>
    <name type="common">Brown trout</name>
    <dbReference type="NCBI Taxonomy" id="8032"/>
    <lineage>
        <taxon>Eukaryota</taxon>
        <taxon>Metazoa</taxon>
        <taxon>Chordata</taxon>
        <taxon>Craniata</taxon>
        <taxon>Vertebrata</taxon>
        <taxon>Euteleostomi</taxon>
        <taxon>Actinopterygii</taxon>
        <taxon>Neopterygii</taxon>
        <taxon>Teleostei</taxon>
        <taxon>Protacanthopterygii</taxon>
        <taxon>Salmoniformes</taxon>
        <taxon>Salmonidae</taxon>
        <taxon>Salmoninae</taxon>
        <taxon>Salmo</taxon>
    </lineage>
</organism>
<comment type="similarity">
    <text evidence="1">Belongs to the tubulin--tyrosine ligase family.</text>
</comment>
<dbReference type="Ensembl" id="ENSSTUT00000012703.1">
    <property type="protein sequence ID" value="ENSSTUP00000011982.1"/>
    <property type="gene ID" value="ENSSTUG00000005689.1"/>
</dbReference>
<feature type="region of interest" description="Disordered" evidence="6">
    <location>
        <begin position="1286"/>
        <end position="1371"/>
    </location>
</feature>
<feature type="compositionally biased region" description="Low complexity" evidence="6">
    <location>
        <begin position="486"/>
        <end position="514"/>
    </location>
</feature>
<dbReference type="Proteomes" id="UP000472277">
    <property type="component" value="Chromosome 24"/>
</dbReference>
<evidence type="ECO:0000256" key="4">
    <source>
        <dbReference type="ARBA" id="ARBA00022741"/>
    </source>
</evidence>
<dbReference type="GO" id="GO:0005874">
    <property type="term" value="C:microtubule"/>
    <property type="evidence" value="ECO:0007669"/>
    <property type="project" value="UniProtKB-KW"/>
</dbReference>
<dbReference type="GO" id="GO:0015631">
    <property type="term" value="F:tubulin binding"/>
    <property type="evidence" value="ECO:0007669"/>
    <property type="project" value="TreeGrafter"/>
</dbReference>
<reference evidence="7" key="1">
    <citation type="submission" date="2025-08" db="UniProtKB">
        <authorList>
            <consortium name="Ensembl"/>
        </authorList>
    </citation>
    <scope>IDENTIFICATION</scope>
</reference>
<dbReference type="OMA" id="AKSAVCH"/>
<accession>A0A673WTM7</accession>
<feature type="region of interest" description="Disordered" evidence="6">
    <location>
        <begin position="351"/>
        <end position="373"/>
    </location>
</feature>
<dbReference type="Pfam" id="PF03133">
    <property type="entry name" value="TTL"/>
    <property type="match status" value="1"/>
</dbReference>
<dbReference type="Gene3D" id="3.30.470.20">
    <property type="entry name" value="ATP-grasp fold, B domain"/>
    <property type="match status" value="1"/>
</dbReference>
<dbReference type="FunCoup" id="A0A673WTM7">
    <property type="interactions" value="860"/>
</dbReference>
<keyword evidence="2" id="KW-0436">Ligase</keyword>
<dbReference type="CTD" id="9654"/>